<dbReference type="Pfam" id="PF20694">
    <property type="entry name" value="TRADD-like_N"/>
    <property type="match status" value="1"/>
</dbReference>
<accession>A0ABN8PPG3</accession>
<name>A0ABN8PPG3_9CNID</name>
<keyword evidence="6" id="KW-1185">Reference proteome</keyword>
<dbReference type="SUPFAM" id="SSF47986">
    <property type="entry name" value="DEATH domain"/>
    <property type="match status" value="2"/>
</dbReference>
<sequence length="824" mass="94344">MSEIEYNNLLFEISERLDQQNVLERLLFMCRGKLSPLSERQDSIQDTLSLFKELEDRNCLGVDRVQVLKDLLKGVRQWSLFGKVKKFESTRIEYNGLIEQIILVLDELNDMERLIAICRMAIAEANESNIQDVRSLFKELENSECLGIDCLGLLKEILTKTEQGDLLRDVEGFEARRNREDEFESRKAQVADFMSSVGNRLIGVFTIKTVFKVVAGGITVASTLEVLSRGSTFDQFVSAFDKCVLPAGTSLIQITEGCVCLTVQAENLSSLQTLWSLYKDGTLKARLQDFFVTDEVREELAGGDELEVIVTIDEGEYQKAFSELSSEIKGHAPSQNNKTIRTSCRRLFENFLPFTPTEITFEISLNLARIARDSSEEERPLRILRRNSDSNLYCKTLLSEVTGPRQSPVLATRPPINQSGYMDPERLAFVQSYLEKSEDTRSMTTDTSDSGVPGTHETPSEFGVEEIGESSYKLHLKDLSTEVTWELKRRLEGDSFALRLLFEAVGLDPGLSRQHGIMENILELFPETSVKLLKEVFEALQLYDLVDLLEVKPRAFRPAFPLKEIRKRSNARNRPMRFYSKAAVLIIDSGTIPTQSNPQSGIGAFFKELNPLSKETRVPMTTLEQLFEILISKFQEIEKHTVRIDLADLRREKNYMQKAFLSAEVNDDSVAEMKLREISEKITEKAKELAKLHEKQQKLNVDKKLEMEKEKKETFEEARKEGEKFKMTLDKLREESTLFVVCVDDGFTDDALELIMECLKEKLTDKPKLVVSPRRGRYKPVPETLYVQFPPSRKDFFQSTMLAILSKRWQTLDLISMMHEVKRT</sequence>
<evidence type="ECO:0000256" key="3">
    <source>
        <dbReference type="SAM" id="MobiDB-lite"/>
    </source>
</evidence>
<proteinExistence type="predicted"/>
<organism evidence="5 6">
    <name type="scientific">Porites evermanni</name>
    <dbReference type="NCBI Taxonomy" id="104178"/>
    <lineage>
        <taxon>Eukaryota</taxon>
        <taxon>Metazoa</taxon>
        <taxon>Cnidaria</taxon>
        <taxon>Anthozoa</taxon>
        <taxon>Hexacorallia</taxon>
        <taxon>Scleractinia</taxon>
        <taxon>Fungiina</taxon>
        <taxon>Poritidae</taxon>
        <taxon>Porites</taxon>
    </lineage>
</organism>
<keyword evidence="2" id="KW-0175">Coiled coil</keyword>
<gene>
    <name evidence="5" type="ORF">PEVE_00044466</name>
</gene>
<evidence type="ECO:0000313" key="5">
    <source>
        <dbReference type="EMBL" id="CAH3148027.1"/>
    </source>
</evidence>
<reference evidence="5 6" key="1">
    <citation type="submission" date="2022-05" db="EMBL/GenBank/DDBJ databases">
        <authorList>
            <consortium name="Genoscope - CEA"/>
            <person name="William W."/>
        </authorList>
    </citation>
    <scope>NUCLEOTIDE SEQUENCE [LARGE SCALE GENOMIC DNA]</scope>
</reference>
<feature type="region of interest" description="Disordered" evidence="3">
    <location>
        <begin position="437"/>
        <end position="462"/>
    </location>
</feature>
<comment type="caution">
    <text evidence="5">The sequence shown here is derived from an EMBL/GenBank/DDBJ whole genome shotgun (WGS) entry which is preliminary data.</text>
</comment>
<protein>
    <recommendedName>
        <fullName evidence="4">DED domain-containing protein</fullName>
    </recommendedName>
</protein>
<dbReference type="SMART" id="SM00031">
    <property type="entry name" value="DED"/>
    <property type="match status" value="2"/>
</dbReference>
<feature type="non-terminal residue" evidence="5">
    <location>
        <position position="824"/>
    </location>
</feature>
<feature type="coiled-coil region" evidence="2">
    <location>
        <begin position="675"/>
        <end position="735"/>
    </location>
</feature>
<evidence type="ECO:0000259" key="4">
    <source>
        <dbReference type="PROSITE" id="PS50168"/>
    </source>
</evidence>
<dbReference type="Pfam" id="PF01335">
    <property type="entry name" value="DED"/>
    <property type="match status" value="1"/>
</dbReference>
<dbReference type="EMBL" id="CALNXI010000942">
    <property type="protein sequence ID" value="CAH3148027.1"/>
    <property type="molecule type" value="Genomic_DNA"/>
</dbReference>
<evidence type="ECO:0000256" key="1">
    <source>
        <dbReference type="ARBA" id="ARBA00022703"/>
    </source>
</evidence>
<evidence type="ECO:0000313" key="6">
    <source>
        <dbReference type="Proteomes" id="UP001159427"/>
    </source>
</evidence>
<dbReference type="Gene3D" id="1.10.533.10">
    <property type="entry name" value="Death Domain, Fas"/>
    <property type="match status" value="2"/>
</dbReference>
<dbReference type="InterPro" id="IPR011029">
    <property type="entry name" value="DEATH-like_dom_sf"/>
</dbReference>
<evidence type="ECO:0000256" key="2">
    <source>
        <dbReference type="SAM" id="Coils"/>
    </source>
</evidence>
<dbReference type="PANTHER" id="PTHR48169">
    <property type="entry name" value="DED DOMAIN-CONTAINING PROTEIN"/>
    <property type="match status" value="1"/>
</dbReference>
<feature type="domain" description="DED" evidence="4">
    <location>
        <begin position="93"/>
        <end position="172"/>
    </location>
</feature>
<dbReference type="PANTHER" id="PTHR48169:SF7">
    <property type="entry name" value="CASPASE 10"/>
    <property type="match status" value="1"/>
</dbReference>
<feature type="domain" description="DED" evidence="4">
    <location>
        <begin position="5"/>
        <end position="86"/>
    </location>
</feature>
<keyword evidence="1" id="KW-0053">Apoptosis</keyword>
<dbReference type="PROSITE" id="PS50168">
    <property type="entry name" value="DED"/>
    <property type="match status" value="2"/>
</dbReference>
<dbReference type="InterPro" id="IPR001875">
    <property type="entry name" value="DED_dom"/>
</dbReference>
<dbReference type="Proteomes" id="UP001159427">
    <property type="component" value="Unassembled WGS sequence"/>
</dbReference>
<dbReference type="InterPro" id="IPR049341">
    <property type="entry name" value="TRADD-like_N"/>
</dbReference>